<gene>
    <name evidence="3" type="ORF">LCPAC404_01640</name>
</gene>
<keyword evidence="2 3" id="KW-0378">Hydrolase</keyword>
<evidence type="ECO:0000256" key="1">
    <source>
        <dbReference type="ARBA" id="ARBA00010702"/>
    </source>
</evidence>
<accession>A0A481ZEB5</accession>
<dbReference type="PANTHER" id="PTHR16222">
    <property type="entry name" value="ADP-RIBOSYLGLYCOHYDROLASE"/>
    <property type="match status" value="1"/>
</dbReference>
<proteinExistence type="inferred from homology"/>
<name>A0A481ZEB5_9VIRU</name>
<reference evidence="3" key="1">
    <citation type="journal article" date="2019" name="MBio">
        <title>Virus Genomes from Deep Sea Sediments Expand the Ocean Megavirome and Support Independent Origins of Viral Gigantism.</title>
        <authorList>
            <person name="Backstrom D."/>
            <person name="Yutin N."/>
            <person name="Jorgensen S.L."/>
            <person name="Dharamshi J."/>
            <person name="Homa F."/>
            <person name="Zaremba-Niedwiedzka K."/>
            <person name="Spang A."/>
            <person name="Wolf Y.I."/>
            <person name="Koonin E.V."/>
            <person name="Ettema T.J."/>
        </authorList>
    </citation>
    <scope>NUCLEOTIDE SEQUENCE</scope>
</reference>
<dbReference type="Gene3D" id="1.10.4080.10">
    <property type="entry name" value="ADP-ribosylation/Crystallin J1"/>
    <property type="match status" value="1"/>
</dbReference>
<evidence type="ECO:0000313" key="3">
    <source>
        <dbReference type="EMBL" id="QBK93460.1"/>
    </source>
</evidence>
<dbReference type="GO" id="GO:0016787">
    <property type="term" value="F:hydrolase activity"/>
    <property type="evidence" value="ECO:0007669"/>
    <property type="project" value="UniProtKB-KW"/>
</dbReference>
<dbReference type="InterPro" id="IPR005502">
    <property type="entry name" value="Ribosyl_crysJ1"/>
</dbReference>
<dbReference type="PANTHER" id="PTHR16222:SF24">
    <property type="entry name" value="ADP-RIBOSYLHYDROLASE ARH3"/>
    <property type="match status" value="1"/>
</dbReference>
<dbReference type="InterPro" id="IPR050792">
    <property type="entry name" value="ADP-ribosylglycohydrolase"/>
</dbReference>
<protein>
    <submittedName>
        <fullName evidence="3">ADP-ribosylglycohydrolase</fullName>
    </submittedName>
</protein>
<dbReference type="SUPFAM" id="SSF101478">
    <property type="entry name" value="ADP-ribosylglycohydrolase"/>
    <property type="match status" value="1"/>
</dbReference>
<comment type="similarity">
    <text evidence="1">Belongs to the ADP-ribosylglycohydrolase family.</text>
</comment>
<dbReference type="EMBL" id="MK500596">
    <property type="protein sequence ID" value="QBK93460.1"/>
    <property type="molecule type" value="Genomic_DNA"/>
</dbReference>
<dbReference type="Pfam" id="PF03747">
    <property type="entry name" value="ADP_ribosyl_GH"/>
    <property type="match status" value="1"/>
</dbReference>
<organism evidence="3">
    <name type="scientific">Pithovirus LCPAC404</name>
    <dbReference type="NCBI Taxonomy" id="2506597"/>
    <lineage>
        <taxon>Viruses</taxon>
        <taxon>Pithoviruses</taxon>
    </lineage>
</organism>
<dbReference type="InterPro" id="IPR036705">
    <property type="entry name" value="Ribosyl_crysJ1_sf"/>
</dbReference>
<sequence length="324" mass="36134">MSINQDKIHGMLIGVAIGDALGAPHEFRTYTRADQYNGLIHLPIISQTRWQGKRIGAIGQVTDDTELSLALCSTLIEHRCYNENAAILAYLQWANTKPQMGRNTRKLFAGIKTIRGYRNRWKKEFESIPESEVSQSNGCLMRCSPLSVLDNWKEAVKLDCRISNPTSICIAACTVYVGSIRDLFNGSTVDEVLDNAIDQSESKEISSVLRDVKENKDRNVKGKTKGWILHAIYCAYSALMLDTSFNKSINFVINKGGDTDTNAAIAGAMLGARYGFEKLISNGVTEENIRMILKCDTNDGNLGPRPIMYHPLMIHDYSIKLSNF</sequence>
<evidence type="ECO:0000256" key="2">
    <source>
        <dbReference type="ARBA" id="ARBA00022801"/>
    </source>
</evidence>